<evidence type="ECO:0000313" key="3">
    <source>
        <dbReference type="Proteomes" id="UP001220256"/>
    </source>
</evidence>
<organism evidence="2 3">
    <name type="scientific">Penicillium chrysogenum</name>
    <name type="common">Penicillium notatum</name>
    <dbReference type="NCBI Taxonomy" id="5076"/>
    <lineage>
        <taxon>Eukaryota</taxon>
        <taxon>Fungi</taxon>
        <taxon>Dikarya</taxon>
        <taxon>Ascomycota</taxon>
        <taxon>Pezizomycotina</taxon>
        <taxon>Eurotiomycetes</taxon>
        <taxon>Eurotiomycetidae</taxon>
        <taxon>Eurotiales</taxon>
        <taxon>Aspergillaceae</taxon>
        <taxon>Penicillium</taxon>
        <taxon>Penicillium chrysogenum species complex</taxon>
    </lineage>
</organism>
<dbReference type="Proteomes" id="UP001220256">
    <property type="component" value="Unassembled WGS sequence"/>
</dbReference>
<proteinExistence type="predicted"/>
<sequence>MREATHASKYSIWIAIYEGIEGYLQPWLSERVVGGYGKGLGRNALAPGAPVVLLLPPPPKSKQKLADADGNLSTRSNRRRRPAIQAVVQAGDALDAE</sequence>
<gene>
    <name evidence="2" type="ORF">N7505_007799</name>
</gene>
<accession>A0ABQ8WEE5</accession>
<reference evidence="2 3" key="1">
    <citation type="journal article" date="2023" name="IMA Fungus">
        <title>Comparative genomic study of the Penicillium genus elucidates a diverse pangenome and 15 lateral gene transfer events.</title>
        <authorList>
            <person name="Petersen C."/>
            <person name="Sorensen T."/>
            <person name="Nielsen M.R."/>
            <person name="Sondergaard T.E."/>
            <person name="Sorensen J.L."/>
            <person name="Fitzpatrick D.A."/>
            <person name="Frisvad J.C."/>
            <person name="Nielsen K.L."/>
        </authorList>
    </citation>
    <scope>NUCLEOTIDE SEQUENCE [LARGE SCALE GENOMIC DNA]</scope>
    <source>
        <strain evidence="2 3">IBT 3361</strain>
    </source>
</reference>
<protein>
    <submittedName>
        <fullName evidence="2">Uncharacterized protein</fullName>
    </submittedName>
</protein>
<name>A0ABQ8WEE5_PENCH</name>
<evidence type="ECO:0000256" key="1">
    <source>
        <dbReference type="SAM" id="MobiDB-lite"/>
    </source>
</evidence>
<dbReference type="EMBL" id="JAPVEB010000004">
    <property type="protein sequence ID" value="KAJ5265006.1"/>
    <property type="molecule type" value="Genomic_DNA"/>
</dbReference>
<evidence type="ECO:0000313" key="2">
    <source>
        <dbReference type="EMBL" id="KAJ5265006.1"/>
    </source>
</evidence>
<comment type="caution">
    <text evidence="2">The sequence shown here is derived from an EMBL/GenBank/DDBJ whole genome shotgun (WGS) entry which is preliminary data.</text>
</comment>
<keyword evidence="3" id="KW-1185">Reference proteome</keyword>
<feature type="region of interest" description="Disordered" evidence="1">
    <location>
        <begin position="57"/>
        <end position="84"/>
    </location>
</feature>